<dbReference type="Pfam" id="PF01408">
    <property type="entry name" value="GFO_IDH_MocA"/>
    <property type="match status" value="1"/>
</dbReference>
<comment type="function">
    <text evidence="12">Catalyzes the reversible NADPH-dependent reductive amination of L-2-amino-6-oxopimelate, the acyclic form of L-tetrahydrodipicolinate, to generate the meso compound, D,L-2,6-diaminopimelate.</text>
</comment>
<feature type="binding site" evidence="13">
    <location>
        <position position="250"/>
    </location>
    <ligand>
        <name>substrate</name>
    </ligand>
</feature>
<dbReference type="GO" id="GO:0047850">
    <property type="term" value="F:diaminopimelate dehydrogenase activity"/>
    <property type="evidence" value="ECO:0007669"/>
    <property type="project" value="UniProtKB-UniRule"/>
</dbReference>
<dbReference type="CDD" id="cd02270">
    <property type="entry name" value="meso-DAPDH_N"/>
    <property type="match status" value="1"/>
</dbReference>
<dbReference type="Pfam" id="PF16654">
    <property type="entry name" value="DAPDH_C"/>
    <property type="match status" value="1"/>
</dbReference>
<feature type="domain" description="Gfo/Idh/MocA-like oxidoreductase N-terminal" evidence="14">
    <location>
        <begin position="4"/>
        <end position="72"/>
    </location>
</feature>
<keyword evidence="7 12" id="KW-0521">NADP</keyword>
<comment type="subunit">
    <text evidence="3 12">Homodimer.</text>
</comment>
<dbReference type="GO" id="GO:0009089">
    <property type="term" value="P:lysine biosynthetic process via diaminopimelate"/>
    <property type="evidence" value="ECO:0007669"/>
    <property type="project" value="UniProtKB-UniRule"/>
</dbReference>
<keyword evidence="10 12" id="KW-0457">Lysine biosynthesis</keyword>
<proteinExistence type="inferred from homology"/>
<comment type="pathway">
    <text evidence="1 12">Amino-acid biosynthesis; L-lysine biosynthesis via DAP pathway; DL-2,6-diaminopimelate from (S)-tetrahydrodipicolinate: step 1/1.</text>
</comment>
<protein>
    <recommendedName>
        <fullName evidence="5 12">Meso-diaminopimelate D-dehydrogenase</fullName>
        <shortName evidence="12">DAPDH</shortName>
        <shortName evidence="12">Meso-DAP dehydrogenase</shortName>
        <ecNumber evidence="4 12">1.4.1.16</ecNumber>
    </recommendedName>
</protein>
<evidence type="ECO:0000256" key="11">
    <source>
        <dbReference type="ARBA" id="ARBA00052023"/>
    </source>
</evidence>
<organism evidence="16 17">
    <name type="scientific">Oceanobacillus piezotolerans</name>
    <dbReference type="NCBI Taxonomy" id="2448030"/>
    <lineage>
        <taxon>Bacteria</taxon>
        <taxon>Bacillati</taxon>
        <taxon>Bacillota</taxon>
        <taxon>Bacilli</taxon>
        <taxon>Bacillales</taxon>
        <taxon>Bacillaceae</taxon>
        <taxon>Oceanobacillus</taxon>
    </lineage>
</organism>
<dbReference type="EC" id="1.4.1.16" evidence="4 12"/>
<evidence type="ECO:0000256" key="12">
    <source>
        <dbReference type="PIRNR" id="PIRNR025648"/>
    </source>
</evidence>
<evidence type="ECO:0000256" key="1">
    <source>
        <dbReference type="ARBA" id="ARBA00004896"/>
    </source>
</evidence>
<evidence type="ECO:0000313" key="16">
    <source>
        <dbReference type="EMBL" id="RLL43844.1"/>
    </source>
</evidence>
<dbReference type="PIRSF" id="PIRSF025648">
    <property type="entry name" value="DDH"/>
    <property type="match status" value="1"/>
</dbReference>
<evidence type="ECO:0000256" key="4">
    <source>
        <dbReference type="ARBA" id="ARBA00012080"/>
    </source>
</evidence>
<evidence type="ECO:0000256" key="6">
    <source>
        <dbReference type="ARBA" id="ARBA00022605"/>
    </source>
</evidence>
<feature type="binding site" evidence="13">
    <location>
        <begin position="122"/>
        <end position="126"/>
    </location>
    <ligand>
        <name>NADP(+)</name>
        <dbReference type="ChEBI" id="CHEBI:58349"/>
    </ligand>
</feature>
<dbReference type="InterPro" id="IPR000683">
    <property type="entry name" value="Gfo/Idh/MocA-like_OxRdtase_N"/>
</dbReference>
<comment type="caution">
    <text evidence="16">The sequence shown here is derived from an EMBL/GenBank/DDBJ whole genome shotgun (WGS) entry which is preliminary data.</text>
</comment>
<evidence type="ECO:0000256" key="13">
    <source>
        <dbReference type="PIRSR" id="PIRSR025648-1"/>
    </source>
</evidence>
<dbReference type="OrthoDB" id="9779394at2"/>
<evidence type="ECO:0000256" key="2">
    <source>
        <dbReference type="ARBA" id="ARBA00007442"/>
    </source>
</evidence>
<name>A0A498D754_9BACI</name>
<keyword evidence="9 12" id="KW-0560">Oxidoreductase</keyword>
<feature type="binding site" evidence="13">
    <location>
        <position position="200"/>
    </location>
    <ligand>
        <name>substrate</name>
    </ligand>
</feature>
<feature type="binding site" evidence="13">
    <location>
        <begin position="93"/>
        <end position="95"/>
    </location>
    <ligand>
        <name>NADP(+)</name>
        <dbReference type="ChEBI" id="CHEBI:58349"/>
    </ligand>
</feature>
<feature type="binding site" evidence="13">
    <location>
        <begin position="70"/>
        <end position="73"/>
    </location>
    <ligand>
        <name>NADP(+)</name>
        <dbReference type="ChEBI" id="CHEBI:58349"/>
    </ligand>
</feature>
<comment type="similarity">
    <text evidence="2 12">Belongs to the diaminopimelate dehydrogenase family.</text>
</comment>
<evidence type="ECO:0000256" key="3">
    <source>
        <dbReference type="ARBA" id="ARBA00011738"/>
    </source>
</evidence>
<dbReference type="Gene3D" id="3.40.50.720">
    <property type="entry name" value="NAD(P)-binding Rossmann-like Domain"/>
    <property type="match status" value="1"/>
</dbReference>
<gene>
    <name evidence="16" type="ORF">D8M04_13120</name>
</gene>
<dbReference type="EMBL" id="RCHR01000004">
    <property type="protein sequence ID" value="RLL43844.1"/>
    <property type="molecule type" value="Genomic_DNA"/>
</dbReference>
<dbReference type="Gene3D" id="3.30.360.10">
    <property type="entry name" value="Dihydrodipicolinate Reductase, domain 2"/>
    <property type="match status" value="1"/>
</dbReference>
<evidence type="ECO:0000256" key="7">
    <source>
        <dbReference type="ARBA" id="ARBA00022857"/>
    </source>
</evidence>
<evidence type="ECO:0000256" key="8">
    <source>
        <dbReference type="ARBA" id="ARBA00022915"/>
    </source>
</evidence>
<evidence type="ECO:0000259" key="15">
    <source>
        <dbReference type="Pfam" id="PF16654"/>
    </source>
</evidence>
<dbReference type="InterPro" id="IPR032094">
    <property type="entry name" value="Meso-DAP_DH_C"/>
</dbReference>
<keyword evidence="17" id="KW-1185">Reference proteome</keyword>
<dbReference type="NCBIfam" id="TIGR01921">
    <property type="entry name" value="DAP-DH"/>
    <property type="match status" value="1"/>
</dbReference>
<dbReference type="UniPathway" id="UPA00034">
    <property type="reaction ID" value="UER00026"/>
</dbReference>
<feature type="domain" description="Meso-diaminopimelate D-dehydrogenase C-terminal" evidence="15">
    <location>
        <begin position="123"/>
        <end position="276"/>
    </location>
</feature>
<keyword evidence="13" id="KW-0547">Nucleotide-binding</keyword>
<dbReference type="RefSeq" id="WP_121523692.1">
    <property type="nucleotide sequence ID" value="NZ_RCHR01000004.1"/>
</dbReference>
<keyword evidence="8 12" id="KW-0220">Diaminopimelate biosynthesis</keyword>
<dbReference type="Proteomes" id="UP000270219">
    <property type="component" value="Unassembled WGS sequence"/>
</dbReference>
<evidence type="ECO:0000313" key="17">
    <source>
        <dbReference type="Proteomes" id="UP000270219"/>
    </source>
</evidence>
<dbReference type="SUPFAM" id="SSF51735">
    <property type="entry name" value="NAD(P)-binding Rossmann-fold domains"/>
    <property type="match status" value="1"/>
</dbReference>
<feature type="binding site" evidence="13">
    <location>
        <position position="277"/>
    </location>
    <ligand>
        <name>substrate</name>
    </ligand>
</feature>
<feature type="binding site" evidence="13">
    <location>
        <begin position="35"/>
        <end position="37"/>
    </location>
    <ligand>
        <name>NADP(+)</name>
        <dbReference type="ChEBI" id="CHEBI:58349"/>
    </ligand>
</feature>
<dbReference type="AlphaFoldDB" id="A0A498D754"/>
<dbReference type="InterPro" id="IPR036291">
    <property type="entry name" value="NAD(P)-bd_dom_sf"/>
</dbReference>
<feature type="binding site" evidence="13">
    <location>
        <begin position="11"/>
        <end position="14"/>
    </location>
    <ligand>
        <name>NADP(+)</name>
        <dbReference type="ChEBI" id="CHEBI:58349"/>
    </ligand>
</feature>
<dbReference type="InterPro" id="IPR010190">
    <property type="entry name" value="Diaminopimelate_DH_Ddh"/>
</dbReference>
<evidence type="ECO:0000259" key="14">
    <source>
        <dbReference type="Pfam" id="PF01408"/>
    </source>
</evidence>
<accession>A0A498D754</accession>
<dbReference type="GO" id="GO:0019877">
    <property type="term" value="P:diaminopimelate biosynthetic process"/>
    <property type="evidence" value="ECO:0007669"/>
    <property type="project" value="UniProtKB-UniRule"/>
</dbReference>
<reference evidence="16 17" key="1">
    <citation type="submission" date="2018-10" db="EMBL/GenBank/DDBJ databases">
        <title>Oceanobacillus sp. YLB-02 draft genome.</title>
        <authorList>
            <person name="Yu L."/>
        </authorList>
    </citation>
    <scope>NUCLEOTIDE SEQUENCE [LARGE SCALE GENOMIC DNA]</scope>
    <source>
        <strain evidence="16 17">YLB-02</strain>
    </source>
</reference>
<dbReference type="SUPFAM" id="SSF55347">
    <property type="entry name" value="Glyceraldehyde-3-phosphate dehydrogenase-like, C-terminal domain"/>
    <property type="match status" value="1"/>
</dbReference>
<feature type="binding site" evidence="13">
    <location>
        <position position="149"/>
    </location>
    <ligand>
        <name>substrate</name>
    </ligand>
</feature>
<sequence length="327" mass="35956">MSKIKIGIVGYGNLGKGAVEAIKQTEDMELVAIFSRRDPESLKLADPNVKAVHISNASDYKDEIDVMLLCGGSATDLPEQTPHFASMFNTVDSFDTHAKIPEFYQSVNEAATKNNTTAIISVGWDPGLFSINRVMAEAILPSGKNYTFWGKGLSQGHSDAVRRVTGVKNGVQYTIPSETAIERVRSGENPELGTADKHNRVCYIVAEEGADKAAIENEIKTMPNYFADYHTEVHFISEDELKRDHSKAPHGGFVIQSANTGADNTQIYEFSLKLDSNPEFTASVLVAYARAAYRLSSEKQFGAKTVYDVAPGYISPRSAEELRRDYL</sequence>
<evidence type="ECO:0000256" key="5">
    <source>
        <dbReference type="ARBA" id="ARBA00021654"/>
    </source>
</evidence>
<comment type="catalytic activity">
    <reaction evidence="11 12">
        <text>meso-2,6-diaminopimelate + NADP(+) + H2O = (S)-2-amino-6-oxoheptanedioate + NH4(+) + NADPH + H(+)</text>
        <dbReference type="Rhea" id="RHEA:13561"/>
        <dbReference type="ChEBI" id="CHEBI:15377"/>
        <dbReference type="ChEBI" id="CHEBI:15378"/>
        <dbReference type="ChEBI" id="CHEBI:28938"/>
        <dbReference type="ChEBI" id="CHEBI:57783"/>
        <dbReference type="ChEBI" id="CHEBI:57791"/>
        <dbReference type="ChEBI" id="CHEBI:58349"/>
        <dbReference type="ChEBI" id="CHEBI:58556"/>
        <dbReference type="EC" id="1.4.1.16"/>
    </reaction>
</comment>
<dbReference type="GO" id="GO:0000166">
    <property type="term" value="F:nucleotide binding"/>
    <property type="evidence" value="ECO:0007669"/>
    <property type="project" value="UniProtKB-KW"/>
</dbReference>
<feature type="binding site" evidence="13">
    <location>
        <position position="174"/>
    </location>
    <ligand>
        <name>substrate</name>
    </ligand>
</feature>
<keyword evidence="6 12" id="KW-0028">Amino-acid biosynthesis</keyword>
<evidence type="ECO:0000256" key="9">
    <source>
        <dbReference type="ARBA" id="ARBA00023002"/>
    </source>
</evidence>
<evidence type="ECO:0000256" key="10">
    <source>
        <dbReference type="ARBA" id="ARBA00023154"/>
    </source>
</evidence>